<comment type="caution">
    <text evidence="1">The sequence shown here is derived from an EMBL/GenBank/DDBJ whole genome shotgun (WGS) entry which is preliminary data.</text>
</comment>
<accession>A0A158KBS1</accession>
<protein>
    <submittedName>
        <fullName evidence="1">Uncharacterized protein</fullName>
    </submittedName>
</protein>
<name>A0A158KBS1_9BURK</name>
<proteinExistence type="predicted"/>
<evidence type="ECO:0000313" key="1">
    <source>
        <dbReference type="EMBL" id="SAL78534.1"/>
    </source>
</evidence>
<sequence length="67" mass="7433">MTGSGAFFVGQVRLHARSSEFDVERHFTLIDTDIATLTKRFRSDRRAGPGIQLAFLRGSGRTLDHVG</sequence>
<dbReference type="EMBL" id="FCNZ02000042">
    <property type="protein sequence ID" value="SAL78534.1"/>
    <property type="molecule type" value="Genomic_DNA"/>
</dbReference>
<evidence type="ECO:0000313" key="2">
    <source>
        <dbReference type="Proteomes" id="UP000054717"/>
    </source>
</evidence>
<dbReference type="AlphaFoldDB" id="A0A158KBS1"/>
<keyword evidence="2" id="KW-1185">Reference proteome</keyword>
<reference evidence="1" key="1">
    <citation type="submission" date="2016-01" db="EMBL/GenBank/DDBJ databases">
        <authorList>
            <person name="Peeters Charlotte."/>
        </authorList>
    </citation>
    <scope>NUCLEOTIDE SEQUENCE</scope>
    <source>
        <strain evidence="1">LMG 22936</strain>
    </source>
</reference>
<gene>
    <name evidence="1" type="ORF">AWB66_05865</name>
</gene>
<organism evidence="1 2">
    <name type="scientific">Caballeronia telluris</name>
    <dbReference type="NCBI Taxonomy" id="326475"/>
    <lineage>
        <taxon>Bacteria</taxon>
        <taxon>Pseudomonadati</taxon>
        <taxon>Pseudomonadota</taxon>
        <taxon>Betaproteobacteria</taxon>
        <taxon>Burkholderiales</taxon>
        <taxon>Burkholderiaceae</taxon>
        <taxon>Caballeronia</taxon>
    </lineage>
</organism>
<dbReference type="Proteomes" id="UP000054717">
    <property type="component" value="Unassembled WGS sequence"/>
</dbReference>